<comment type="caution">
    <text evidence="1">The sequence shown here is derived from an EMBL/GenBank/DDBJ whole genome shotgun (WGS) entry which is preliminary data.</text>
</comment>
<accession>A0A150MVU4</accession>
<dbReference type="PATRIC" id="fig|1422.18.peg.2033"/>
<protein>
    <submittedName>
        <fullName evidence="1">Uncharacterized protein</fullName>
    </submittedName>
</protein>
<proteinExistence type="predicted"/>
<evidence type="ECO:0000313" key="1">
    <source>
        <dbReference type="EMBL" id="KYD28573.1"/>
    </source>
</evidence>
<reference evidence="1 2" key="1">
    <citation type="submission" date="2016-01" db="EMBL/GenBank/DDBJ databases">
        <title>Draft Genome Sequences of Seven Thermophilic Sporeformers Isolated from Foods.</title>
        <authorList>
            <person name="Berendsen E.M."/>
            <person name="Wells-Bennik M.H."/>
            <person name="Krawcyk A.O."/>
            <person name="De Jong A."/>
            <person name="Holsappel S."/>
            <person name="Eijlander R.T."/>
            <person name="Kuipers O.P."/>
        </authorList>
    </citation>
    <scope>NUCLEOTIDE SEQUENCE [LARGE SCALE GENOMIC DNA]</scope>
    <source>
        <strain evidence="1 2">B4109</strain>
    </source>
</reference>
<organism evidence="1 2">
    <name type="scientific">Geobacillus stearothermophilus</name>
    <name type="common">Bacillus stearothermophilus</name>
    <dbReference type="NCBI Taxonomy" id="1422"/>
    <lineage>
        <taxon>Bacteria</taxon>
        <taxon>Bacillati</taxon>
        <taxon>Bacillota</taxon>
        <taxon>Bacilli</taxon>
        <taxon>Bacillales</taxon>
        <taxon>Anoxybacillaceae</taxon>
        <taxon>Geobacillus</taxon>
    </lineage>
</organism>
<dbReference type="EMBL" id="LQYV01000024">
    <property type="protein sequence ID" value="KYD28573.1"/>
    <property type="molecule type" value="Genomic_DNA"/>
</dbReference>
<dbReference type="Proteomes" id="UP000075424">
    <property type="component" value="Unassembled WGS sequence"/>
</dbReference>
<evidence type="ECO:0000313" key="2">
    <source>
        <dbReference type="Proteomes" id="UP000075424"/>
    </source>
</evidence>
<dbReference type="RefSeq" id="WP_061567227.1">
    <property type="nucleotide sequence ID" value="NZ_JARMSI010000021.1"/>
</dbReference>
<sequence length="70" mass="7356">MAKVPKHIGKGEGGAGVAQLPAIFNDLIDDLNELRNKQIALLQKLDADAGTADTDYAATLTPAPLKTVKE</sequence>
<name>A0A150MVU4_GEOSE</name>
<gene>
    <name evidence="1" type="ORF">B4109_3036</name>
</gene>
<dbReference type="AlphaFoldDB" id="A0A150MVU4"/>